<evidence type="ECO:0000313" key="3">
    <source>
        <dbReference type="Proteomes" id="UP001313282"/>
    </source>
</evidence>
<dbReference type="Proteomes" id="UP001313282">
    <property type="component" value="Unassembled WGS sequence"/>
</dbReference>
<comment type="caution">
    <text evidence="2">The sequence shown here is derived from an EMBL/GenBank/DDBJ whole genome shotgun (WGS) entry which is preliminary data.</text>
</comment>
<feature type="region of interest" description="Disordered" evidence="1">
    <location>
        <begin position="41"/>
        <end position="79"/>
    </location>
</feature>
<evidence type="ECO:0000256" key="1">
    <source>
        <dbReference type="SAM" id="MobiDB-lite"/>
    </source>
</evidence>
<sequence>MSVDVALPPTTWSPWSTISINKPYSYPVSCRQTVSWSATSSNQSQTFELHDRRSPIHTRPSKRPRTDLNLTPFRPSSDTLEDDQLFAREYWTPLIKITAEESIEAMHNRISGNIRTSMHTNGVPSRLGIWTSPRAPEDQELAVSPLESPPGFLDHISKESCDIGNDPLGDTEMATGEGHDEEVGGTISTETSSYTLERYLADGEGSIRSQEPSISRPDYLRSTDPIDIKRELQKLASDISDVFQGMNISDDSIQETHLQDLEASFGSEILEGLEGNTAGHETNPQDMSEYENDIFSLEDGDESVVVGSPDISPELESWILKSSLIVGSSLKPLVGGATEGTELTFQEEDVQLPIPHGRKRKASTCQ</sequence>
<name>A0AAN8RHT6_9PEZI</name>
<keyword evidence="3" id="KW-1185">Reference proteome</keyword>
<proteinExistence type="predicted"/>
<protein>
    <submittedName>
        <fullName evidence="2">Uncharacterized protein</fullName>
    </submittedName>
</protein>
<gene>
    <name evidence="2" type="ORF">TWF718_006871</name>
</gene>
<feature type="region of interest" description="Disordered" evidence="1">
    <location>
        <begin position="346"/>
        <end position="366"/>
    </location>
</feature>
<evidence type="ECO:0000313" key="2">
    <source>
        <dbReference type="EMBL" id="KAK6344920.1"/>
    </source>
</evidence>
<feature type="compositionally biased region" description="Basic residues" evidence="1">
    <location>
        <begin position="356"/>
        <end position="366"/>
    </location>
</feature>
<reference evidence="2 3" key="1">
    <citation type="submission" date="2019-10" db="EMBL/GenBank/DDBJ databases">
        <authorList>
            <person name="Palmer J.M."/>
        </authorList>
    </citation>
    <scope>NUCLEOTIDE SEQUENCE [LARGE SCALE GENOMIC DNA]</scope>
    <source>
        <strain evidence="2 3">TWF718</strain>
    </source>
</reference>
<dbReference type="AlphaFoldDB" id="A0AAN8RHT6"/>
<dbReference type="EMBL" id="JAVHNR010000004">
    <property type="protein sequence ID" value="KAK6344920.1"/>
    <property type="molecule type" value="Genomic_DNA"/>
</dbReference>
<organism evidence="2 3">
    <name type="scientific">Orbilia javanica</name>
    <dbReference type="NCBI Taxonomy" id="47235"/>
    <lineage>
        <taxon>Eukaryota</taxon>
        <taxon>Fungi</taxon>
        <taxon>Dikarya</taxon>
        <taxon>Ascomycota</taxon>
        <taxon>Pezizomycotina</taxon>
        <taxon>Orbiliomycetes</taxon>
        <taxon>Orbiliales</taxon>
        <taxon>Orbiliaceae</taxon>
        <taxon>Orbilia</taxon>
    </lineage>
</organism>
<accession>A0AAN8RHT6</accession>